<keyword evidence="8" id="KW-1185">Reference proteome</keyword>
<sequence>MTLPVAVATVGPKLYSLTGLRLSKEDFQGTRTRAIHRLHRQYGPVVRVGPNEVSFNSLTALRQIYGAGSSFGRPPAFYRIFDVYGQVHLFTFFSSAEHAARRKTMSQMYSKSTVLKSPVADSIQSKAKEFTDLIESDPHMASDLTKSLHFFSLDNITWMIFGDRGGTAALAGKVADRQILSDIDEPTARRYSWFQIHLPRYTQFVMSCGSRLRSIFDAFGFLPGNRPLAYSGLQEYALATFHALLNDPSSTAASDVNLLMRLLHEKNSNSGKTPLSDLEIAAECADHLDAGLKTTSDTLMFALWTLSRPGHQQYQQRLINEVKDAASSRPRSGLSLPADICDRLSFLDAVIKETLRLYAPIPASQPRTSTRDNTIDGYHIPAGTIVSCQAFSLHRNPKVFPEPNTFNPERWLADDTETAEMKRWWWPFSSGARMCLGTHLALAEMKTLLAAIYRAYSTTLDPEFENLSPKATSRFELVYDDSFPSCEGKECRIRFDRR</sequence>
<keyword evidence="6" id="KW-0503">Monooxygenase</keyword>
<dbReference type="Proteomes" id="UP001220256">
    <property type="component" value="Unassembled WGS sequence"/>
</dbReference>
<keyword evidence="6" id="KW-0349">Heme</keyword>
<dbReference type="PRINTS" id="PR00385">
    <property type="entry name" value="P450"/>
</dbReference>
<reference evidence="7 8" key="1">
    <citation type="journal article" date="2023" name="IMA Fungus">
        <title>Comparative genomic study of the Penicillium genus elucidates a diverse pangenome and 15 lateral gene transfer events.</title>
        <authorList>
            <person name="Petersen C."/>
            <person name="Sorensen T."/>
            <person name="Nielsen M.R."/>
            <person name="Sondergaard T.E."/>
            <person name="Sorensen J.L."/>
            <person name="Fitzpatrick D.A."/>
            <person name="Frisvad J.C."/>
            <person name="Nielsen K.L."/>
        </authorList>
    </citation>
    <scope>NUCLEOTIDE SEQUENCE [LARGE SCALE GENOMIC DNA]</scope>
    <source>
        <strain evidence="7 8">IBT 3361</strain>
    </source>
</reference>
<evidence type="ECO:0000256" key="1">
    <source>
        <dbReference type="ARBA" id="ARBA00001971"/>
    </source>
</evidence>
<dbReference type="EMBL" id="JAPVEB010000004">
    <property type="protein sequence ID" value="KAJ5264768.1"/>
    <property type="molecule type" value="Genomic_DNA"/>
</dbReference>
<name>A0ABQ8WDR7_PENCH</name>
<comment type="caution">
    <text evidence="7">The sequence shown here is derived from an EMBL/GenBank/DDBJ whole genome shotgun (WGS) entry which is preliminary data.</text>
</comment>
<dbReference type="SUPFAM" id="SSF48264">
    <property type="entry name" value="Cytochrome P450"/>
    <property type="match status" value="1"/>
</dbReference>
<comment type="similarity">
    <text evidence="2 6">Belongs to the cytochrome P450 family.</text>
</comment>
<keyword evidence="4 6" id="KW-0560">Oxidoreductase</keyword>
<dbReference type="InterPro" id="IPR050121">
    <property type="entry name" value="Cytochrome_P450_monoxygenase"/>
</dbReference>
<dbReference type="Pfam" id="PF00067">
    <property type="entry name" value="p450"/>
    <property type="match status" value="1"/>
</dbReference>
<dbReference type="InterPro" id="IPR001128">
    <property type="entry name" value="Cyt_P450"/>
</dbReference>
<evidence type="ECO:0008006" key="9">
    <source>
        <dbReference type="Google" id="ProtNLM"/>
    </source>
</evidence>
<evidence type="ECO:0000256" key="2">
    <source>
        <dbReference type="ARBA" id="ARBA00010617"/>
    </source>
</evidence>
<evidence type="ECO:0000313" key="7">
    <source>
        <dbReference type="EMBL" id="KAJ5264768.1"/>
    </source>
</evidence>
<gene>
    <name evidence="7" type="ORF">N7505_007561</name>
</gene>
<dbReference type="InterPro" id="IPR036396">
    <property type="entry name" value="Cyt_P450_sf"/>
</dbReference>
<proteinExistence type="inferred from homology"/>
<dbReference type="PANTHER" id="PTHR24305:SF164">
    <property type="entry name" value="P450, PUTATIVE (EUROFUNG)-RELATED"/>
    <property type="match status" value="1"/>
</dbReference>
<keyword evidence="3 6" id="KW-0479">Metal-binding</keyword>
<dbReference type="PANTHER" id="PTHR24305">
    <property type="entry name" value="CYTOCHROME P450"/>
    <property type="match status" value="1"/>
</dbReference>
<organism evidence="7 8">
    <name type="scientific">Penicillium chrysogenum</name>
    <name type="common">Penicillium notatum</name>
    <dbReference type="NCBI Taxonomy" id="5076"/>
    <lineage>
        <taxon>Eukaryota</taxon>
        <taxon>Fungi</taxon>
        <taxon>Dikarya</taxon>
        <taxon>Ascomycota</taxon>
        <taxon>Pezizomycotina</taxon>
        <taxon>Eurotiomycetes</taxon>
        <taxon>Eurotiomycetidae</taxon>
        <taxon>Eurotiales</taxon>
        <taxon>Aspergillaceae</taxon>
        <taxon>Penicillium</taxon>
        <taxon>Penicillium chrysogenum species complex</taxon>
    </lineage>
</organism>
<dbReference type="InterPro" id="IPR002403">
    <property type="entry name" value="Cyt_P450_E_grp-IV"/>
</dbReference>
<accession>A0ABQ8WDR7</accession>
<keyword evidence="5 6" id="KW-0408">Iron</keyword>
<dbReference type="Gene3D" id="1.10.630.10">
    <property type="entry name" value="Cytochrome P450"/>
    <property type="match status" value="1"/>
</dbReference>
<evidence type="ECO:0000256" key="3">
    <source>
        <dbReference type="ARBA" id="ARBA00022723"/>
    </source>
</evidence>
<dbReference type="InterPro" id="IPR017972">
    <property type="entry name" value="Cyt_P450_CS"/>
</dbReference>
<dbReference type="PROSITE" id="PS00086">
    <property type="entry name" value="CYTOCHROME_P450"/>
    <property type="match status" value="1"/>
</dbReference>
<evidence type="ECO:0000256" key="6">
    <source>
        <dbReference type="RuleBase" id="RU000461"/>
    </source>
</evidence>
<evidence type="ECO:0000256" key="5">
    <source>
        <dbReference type="ARBA" id="ARBA00023004"/>
    </source>
</evidence>
<dbReference type="CDD" id="cd11059">
    <property type="entry name" value="CYP_fungal"/>
    <property type="match status" value="1"/>
</dbReference>
<evidence type="ECO:0000313" key="8">
    <source>
        <dbReference type="Proteomes" id="UP001220256"/>
    </source>
</evidence>
<evidence type="ECO:0000256" key="4">
    <source>
        <dbReference type="ARBA" id="ARBA00023002"/>
    </source>
</evidence>
<dbReference type="PRINTS" id="PR00465">
    <property type="entry name" value="EP450IV"/>
</dbReference>
<protein>
    <recommendedName>
        <fullName evidence="9">Cytochrome P450</fullName>
    </recommendedName>
</protein>
<comment type="cofactor">
    <cofactor evidence="1">
        <name>heme</name>
        <dbReference type="ChEBI" id="CHEBI:30413"/>
    </cofactor>
</comment>